<protein>
    <submittedName>
        <fullName evidence="1">Uncharacterized protein</fullName>
    </submittedName>
</protein>
<evidence type="ECO:0000313" key="1">
    <source>
        <dbReference type="EMBL" id="GAA5141181.1"/>
    </source>
</evidence>
<dbReference type="EMBL" id="BAABJO010000051">
    <property type="protein sequence ID" value="GAA5141181.1"/>
    <property type="molecule type" value="Genomic_DNA"/>
</dbReference>
<reference evidence="2" key="1">
    <citation type="journal article" date="2019" name="Int. J. Syst. Evol. Microbiol.">
        <title>The Global Catalogue of Microorganisms (GCM) 10K type strain sequencing project: providing services to taxonomists for standard genome sequencing and annotation.</title>
        <authorList>
            <consortium name="The Broad Institute Genomics Platform"/>
            <consortium name="The Broad Institute Genome Sequencing Center for Infectious Disease"/>
            <person name="Wu L."/>
            <person name="Ma J."/>
        </authorList>
    </citation>
    <scope>NUCLEOTIDE SEQUENCE [LARGE SCALE GENOMIC DNA]</scope>
    <source>
        <strain evidence="2">JCM 18302</strain>
    </source>
</reference>
<proteinExistence type="predicted"/>
<sequence length="144" mass="15380">MQGFPKKIGAIHQTRALAVESQAAPVIGPGGRFAASMSAAGRRLAEGQVRLERPSDVLPALARPIVNLRHFPRLTAGQHDSPAVHELTMSILDNPRVANTWLGEGKVDFLPAPGEELADPAPQRTGIGFRGSLSYTVSDLRILT</sequence>
<keyword evidence="2" id="KW-1185">Reference proteome</keyword>
<dbReference type="Proteomes" id="UP001500804">
    <property type="component" value="Unassembled WGS sequence"/>
</dbReference>
<dbReference type="Pfam" id="PF06314">
    <property type="entry name" value="ADC"/>
    <property type="match status" value="1"/>
</dbReference>
<gene>
    <name evidence="1" type="ORF">GCM10023320_79860</name>
</gene>
<evidence type="ECO:0000313" key="2">
    <source>
        <dbReference type="Proteomes" id="UP001500804"/>
    </source>
</evidence>
<organism evidence="1 2">
    <name type="scientific">Pseudonocardia adelaidensis</name>
    <dbReference type="NCBI Taxonomy" id="648754"/>
    <lineage>
        <taxon>Bacteria</taxon>
        <taxon>Bacillati</taxon>
        <taxon>Actinomycetota</taxon>
        <taxon>Actinomycetes</taxon>
        <taxon>Pseudonocardiales</taxon>
        <taxon>Pseudonocardiaceae</taxon>
        <taxon>Pseudonocardia</taxon>
    </lineage>
</organism>
<accession>A0ABP9P7F8</accession>
<dbReference type="InterPro" id="IPR010451">
    <property type="entry name" value="Acetoacetate_decarboxylase"/>
</dbReference>
<name>A0ABP9P7F8_9PSEU</name>
<dbReference type="SUPFAM" id="SSF160104">
    <property type="entry name" value="Acetoacetate decarboxylase-like"/>
    <property type="match status" value="1"/>
</dbReference>
<comment type="caution">
    <text evidence="1">The sequence shown here is derived from an EMBL/GenBank/DDBJ whole genome shotgun (WGS) entry which is preliminary data.</text>
</comment>
<dbReference type="Gene3D" id="2.40.400.10">
    <property type="entry name" value="Acetoacetate decarboxylase-like"/>
    <property type="match status" value="1"/>
</dbReference>
<dbReference type="InterPro" id="IPR023375">
    <property type="entry name" value="ADC_dom_sf"/>
</dbReference>